<dbReference type="RefSeq" id="WP_075399070.1">
    <property type="nucleotide sequence ID" value="NZ_MSDU01000028.1"/>
</dbReference>
<dbReference type="Proteomes" id="UP000185568">
    <property type="component" value="Unassembled WGS sequence"/>
</dbReference>
<dbReference type="STRING" id="1714264.BTO30_12490"/>
<reference evidence="1 2" key="1">
    <citation type="submission" date="2016-12" db="EMBL/GenBank/DDBJ databases">
        <title>Domibacillus antri genome sequencing.</title>
        <authorList>
            <person name="Verma A."/>
            <person name="Krishnamurthi S."/>
        </authorList>
    </citation>
    <scope>NUCLEOTIDE SEQUENCE [LARGE SCALE GENOMIC DNA]</scope>
    <source>
        <strain evidence="1 2">XD80</strain>
    </source>
</reference>
<dbReference type="AlphaFoldDB" id="A0A1Q8Q3J0"/>
<keyword evidence="2" id="KW-1185">Reference proteome</keyword>
<gene>
    <name evidence="1" type="ORF">BTO30_12490</name>
</gene>
<comment type="caution">
    <text evidence="1">The sequence shown here is derived from an EMBL/GenBank/DDBJ whole genome shotgun (WGS) entry which is preliminary data.</text>
</comment>
<protein>
    <submittedName>
        <fullName evidence="1">Uncharacterized protein</fullName>
    </submittedName>
</protein>
<organism evidence="1 2">
    <name type="scientific">Domibacillus antri</name>
    <dbReference type="NCBI Taxonomy" id="1714264"/>
    <lineage>
        <taxon>Bacteria</taxon>
        <taxon>Bacillati</taxon>
        <taxon>Bacillota</taxon>
        <taxon>Bacilli</taxon>
        <taxon>Bacillales</taxon>
        <taxon>Bacillaceae</taxon>
        <taxon>Domibacillus</taxon>
    </lineage>
</organism>
<sequence length="497" mass="53288">MQIYKLFNSAPGDPRTYQAADFASYFGDVLSTGLLHTDNIPALQVKCEGTDLRTYVEPGKALMQGYAYENTANEYLTHALPEATLDRIDRIVLRLDKTNANRYIKLFIKQGLAAEAPVPTALQRDAFIYELSLAQIRVRANTSVLDPADLIDERLDEQLCGLVYSLISIPTSQFQQEWDEFMAGIEASGFTPVPDFNAHVADYVKHPGFGVTAGTTANTYELNLNPAPTAYVDGMSVSVAIHADSTGASTLNVNGLGAIPLKKANGNDVTNLKLNGVYTFRYIAATGNFILQGEGGSGNAVAADLLSGKTASTDTGDIVGTMTNRGVVNITPNTVNQVIPAGFHNGSGIVAGDPDLIAENIKLGTVIFGVTGNVPPIFLAGDAVLYLDSGQYSNTTTTPTKVGKAFRPTAAGTIRVSLELRASNVNNPVAAQVYKNGSPTGTTFTYNPSSTSAWVKFTQDIIFSANDVLEIYIWCIGSLQVDVRNIQWQINPRSTFS</sequence>
<evidence type="ECO:0000313" key="1">
    <source>
        <dbReference type="EMBL" id="OLN21910.1"/>
    </source>
</evidence>
<dbReference type="EMBL" id="MSDU01000028">
    <property type="protein sequence ID" value="OLN21910.1"/>
    <property type="molecule type" value="Genomic_DNA"/>
</dbReference>
<proteinExistence type="predicted"/>
<evidence type="ECO:0000313" key="2">
    <source>
        <dbReference type="Proteomes" id="UP000185568"/>
    </source>
</evidence>
<accession>A0A1Q8Q3J0</accession>
<name>A0A1Q8Q3J0_9BACI</name>
<dbReference type="OrthoDB" id="9795386at2"/>